<feature type="transmembrane region" description="Helical" evidence="8">
    <location>
        <begin position="332"/>
        <end position="352"/>
    </location>
</feature>
<gene>
    <name evidence="10" type="ORF">AWR27_19910</name>
</gene>
<keyword evidence="2" id="KW-1003">Cell membrane</keyword>
<feature type="transmembrane region" description="Helical" evidence="8">
    <location>
        <begin position="264"/>
        <end position="297"/>
    </location>
</feature>
<dbReference type="Proteomes" id="UP000187941">
    <property type="component" value="Chromosome"/>
</dbReference>
<feature type="transmembrane region" description="Helical" evidence="8">
    <location>
        <begin position="20"/>
        <end position="41"/>
    </location>
</feature>
<keyword evidence="11" id="KW-1185">Reference proteome</keyword>
<keyword evidence="3" id="KW-0328">Glycosyltransferase</keyword>
<dbReference type="KEGG" id="smon:AWR27_19910"/>
<feature type="transmembrane region" description="Helical" evidence="8">
    <location>
        <begin position="148"/>
        <end position="168"/>
    </location>
</feature>
<reference evidence="10 11" key="1">
    <citation type="submission" date="2016-01" db="EMBL/GenBank/DDBJ databases">
        <authorList>
            <person name="Oliw E.H."/>
        </authorList>
    </citation>
    <scope>NUCLEOTIDE SEQUENCE [LARGE SCALE GENOMIC DNA]</scope>
    <source>
        <strain evidence="10 11">DY10</strain>
    </source>
</reference>
<organism evidence="10 11">
    <name type="scientific">Spirosoma montaniterrae</name>
    <dbReference type="NCBI Taxonomy" id="1178516"/>
    <lineage>
        <taxon>Bacteria</taxon>
        <taxon>Pseudomonadati</taxon>
        <taxon>Bacteroidota</taxon>
        <taxon>Cytophagia</taxon>
        <taxon>Cytophagales</taxon>
        <taxon>Cytophagaceae</taxon>
        <taxon>Spirosoma</taxon>
    </lineage>
</organism>
<evidence type="ECO:0000259" key="9">
    <source>
        <dbReference type="Pfam" id="PF13231"/>
    </source>
</evidence>
<dbReference type="PANTHER" id="PTHR33908">
    <property type="entry name" value="MANNOSYLTRANSFERASE YKCB-RELATED"/>
    <property type="match status" value="1"/>
</dbReference>
<dbReference type="GO" id="GO:0009103">
    <property type="term" value="P:lipopolysaccharide biosynthetic process"/>
    <property type="evidence" value="ECO:0007669"/>
    <property type="project" value="UniProtKB-ARBA"/>
</dbReference>
<keyword evidence="4 10" id="KW-0808">Transferase</keyword>
<evidence type="ECO:0000256" key="5">
    <source>
        <dbReference type="ARBA" id="ARBA00022692"/>
    </source>
</evidence>
<evidence type="ECO:0000313" key="10">
    <source>
        <dbReference type="EMBL" id="AQG82600.1"/>
    </source>
</evidence>
<evidence type="ECO:0000256" key="1">
    <source>
        <dbReference type="ARBA" id="ARBA00004651"/>
    </source>
</evidence>
<evidence type="ECO:0000256" key="6">
    <source>
        <dbReference type="ARBA" id="ARBA00022989"/>
    </source>
</evidence>
<accession>A0A1P9X4M6</accession>
<evidence type="ECO:0000256" key="8">
    <source>
        <dbReference type="SAM" id="Phobius"/>
    </source>
</evidence>
<dbReference type="Pfam" id="PF13231">
    <property type="entry name" value="PMT_2"/>
    <property type="match status" value="1"/>
</dbReference>
<dbReference type="GO" id="GO:0010041">
    <property type="term" value="P:response to iron(III) ion"/>
    <property type="evidence" value="ECO:0007669"/>
    <property type="project" value="TreeGrafter"/>
</dbReference>
<proteinExistence type="predicted"/>
<evidence type="ECO:0000256" key="3">
    <source>
        <dbReference type="ARBA" id="ARBA00022676"/>
    </source>
</evidence>
<evidence type="ECO:0000256" key="2">
    <source>
        <dbReference type="ARBA" id="ARBA00022475"/>
    </source>
</evidence>
<feature type="transmembrane region" description="Helical" evidence="8">
    <location>
        <begin position="96"/>
        <end position="117"/>
    </location>
</feature>
<feature type="transmembrane region" description="Helical" evidence="8">
    <location>
        <begin position="395"/>
        <end position="414"/>
    </location>
</feature>
<dbReference type="AlphaFoldDB" id="A0A1P9X4M6"/>
<comment type="subcellular location">
    <subcellularLocation>
        <location evidence="1">Cell membrane</location>
        <topology evidence="1">Multi-pass membrane protein</topology>
    </subcellularLocation>
</comment>
<feature type="transmembrane region" description="Helical" evidence="8">
    <location>
        <begin position="309"/>
        <end position="326"/>
    </location>
</feature>
<dbReference type="InterPro" id="IPR038731">
    <property type="entry name" value="RgtA/B/C-like"/>
</dbReference>
<feature type="transmembrane region" description="Helical" evidence="8">
    <location>
        <begin position="364"/>
        <end position="389"/>
    </location>
</feature>
<dbReference type="RefSeq" id="WP_077134104.1">
    <property type="nucleotide sequence ID" value="NZ_CP014263.1"/>
</dbReference>
<keyword evidence="5 8" id="KW-0812">Transmembrane</keyword>
<dbReference type="InterPro" id="IPR050297">
    <property type="entry name" value="LipidA_mod_glycosyltrf_83"/>
</dbReference>
<evidence type="ECO:0000313" key="11">
    <source>
        <dbReference type="Proteomes" id="UP000187941"/>
    </source>
</evidence>
<feature type="transmembrane region" description="Helical" evidence="8">
    <location>
        <begin position="123"/>
        <end position="141"/>
    </location>
</feature>
<evidence type="ECO:0000256" key="7">
    <source>
        <dbReference type="ARBA" id="ARBA00023136"/>
    </source>
</evidence>
<dbReference type="GO" id="GO:0005886">
    <property type="term" value="C:plasma membrane"/>
    <property type="evidence" value="ECO:0007669"/>
    <property type="project" value="UniProtKB-SubCell"/>
</dbReference>
<sequence>MISSTKRTTPLSTTQFEPTWSIALSIGLLIVLFSHLGFMPLDTGDEARRALVSLEMILSGDYITPTLNGDRYFNKPPLYNWIIIGSYKLFGNYSSFALRFPMVVSLLLLGLTVFGFVRRYTNATVAFAAALMTLTNGRVLLFDSLLGLIEITFSWVTYTAMLLVFHFGQQRRYWLLYLTTYALTAIGFLLKGLPPLAFQGLTLVGWFVYTRQYRQLLHPAHVVGILLFVLITGCYYWLYFSQNAIPLRDVAGVLFNESAKRTGLAFGIGAALLHILTFPFELVYHFAPYLLLVVLLFRRNSLNLLQAHPFIAFNTLAFCLNVLIYWTSPQVYARYLIGLMPLLFTVLAYLYYEHSRPADRPRWWVERIWLGLTVIVAIGCWTSVFYPATRVLPGVVWKTAVVSGLLIVLAWRLAQPSANRLGLLIAVMIVIRLGFNWFVLPGRAVKRQFYKESAEQAARQTIGRPLFGYHTTVGNDNATDVSSFHISAVRGDILRKTDRKLPGAYYIADSVSLKGEQYRRIGEVVLFDRHPAFIVQFD</sequence>
<evidence type="ECO:0000256" key="4">
    <source>
        <dbReference type="ARBA" id="ARBA00022679"/>
    </source>
</evidence>
<dbReference type="EMBL" id="CP014263">
    <property type="protein sequence ID" value="AQG82600.1"/>
    <property type="molecule type" value="Genomic_DNA"/>
</dbReference>
<feature type="transmembrane region" description="Helical" evidence="8">
    <location>
        <begin position="421"/>
        <end position="440"/>
    </location>
</feature>
<dbReference type="STRING" id="1178516.AWR27_19910"/>
<dbReference type="GO" id="GO:0016763">
    <property type="term" value="F:pentosyltransferase activity"/>
    <property type="evidence" value="ECO:0007669"/>
    <property type="project" value="TreeGrafter"/>
</dbReference>
<keyword evidence="7 8" id="KW-0472">Membrane</keyword>
<keyword evidence="6 8" id="KW-1133">Transmembrane helix</keyword>
<name>A0A1P9X4M6_9BACT</name>
<dbReference type="PANTHER" id="PTHR33908:SF3">
    <property type="entry name" value="UNDECAPRENYL PHOSPHATE-ALPHA-4-AMINO-4-DEOXY-L-ARABINOSE ARABINOSYL TRANSFERASE"/>
    <property type="match status" value="1"/>
</dbReference>
<protein>
    <submittedName>
        <fullName evidence="10">Glycosyl transferase</fullName>
    </submittedName>
</protein>
<feature type="domain" description="Glycosyltransferase RgtA/B/C/D-like" evidence="9">
    <location>
        <begin position="74"/>
        <end position="237"/>
    </location>
</feature>
<feature type="transmembrane region" description="Helical" evidence="8">
    <location>
        <begin position="216"/>
        <end position="238"/>
    </location>
</feature>